<feature type="region of interest" description="Disordered" evidence="1">
    <location>
        <begin position="83"/>
        <end position="107"/>
    </location>
</feature>
<dbReference type="EMBL" id="LR999457">
    <property type="protein sequence ID" value="CAE6193464.1"/>
    <property type="molecule type" value="Genomic_DNA"/>
</dbReference>
<gene>
    <name evidence="2" type="ORF">AARE701A_LOCUS19302</name>
</gene>
<protein>
    <submittedName>
        <fullName evidence="2">Uncharacterized protein</fullName>
    </submittedName>
</protein>
<name>A0A8S2AS46_ARAAE</name>
<dbReference type="AlphaFoldDB" id="A0A8S2AS46"/>
<organism evidence="2 3">
    <name type="scientific">Arabidopsis arenosa</name>
    <name type="common">Sand rock-cress</name>
    <name type="synonym">Cardaminopsis arenosa</name>
    <dbReference type="NCBI Taxonomy" id="38785"/>
    <lineage>
        <taxon>Eukaryota</taxon>
        <taxon>Viridiplantae</taxon>
        <taxon>Streptophyta</taxon>
        <taxon>Embryophyta</taxon>
        <taxon>Tracheophyta</taxon>
        <taxon>Spermatophyta</taxon>
        <taxon>Magnoliopsida</taxon>
        <taxon>eudicotyledons</taxon>
        <taxon>Gunneridae</taxon>
        <taxon>Pentapetalae</taxon>
        <taxon>rosids</taxon>
        <taxon>malvids</taxon>
        <taxon>Brassicales</taxon>
        <taxon>Brassicaceae</taxon>
        <taxon>Camelineae</taxon>
        <taxon>Arabidopsis</taxon>
    </lineage>
</organism>
<dbReference type="InterPro" id="IPR008507">
    <property type="entry name" value="DUF789"/>
</dbReference>
<accession>A0A8S2AS46</accession>
<dbReference type="PANTHER" id="PTHR31343:SF8">
    <property type="entry name" value="OS07G0246600 PROTEIN"/>
    <property type="match status" value="1"/>
</dbReference>
<dbReference type="PANTHER" id="PTHR31343">
    <property type="entry name" value="T15D22.8"/>
    <property type="match status" value="1"/>
</dbReference>
<evidence type="ECO:0000313" key="2">
    <source>
        <dbReference type="EMBL" id="CAE6193464.1"/>
    </source>
</evidence>
<dbReference type="CDD" id="cd22249">
    <property type="entry name" value="UDM1_RNF168_RNF169-like"/>
    <property type="match status" value="1"/>
</dbReference>
<evidence type="ECO:0000313" key="3">
    <source>
        <dbReference type="Proteomes" id="UP000682877"/>
    </source>
</evidence>
<keyword evidence="3" id="KW-1185">Reference proteome</keyword>
<feature type="region of interest" description="Disordered" evidence="1">
    <location>
        <begin position="199"/>
        <end position="224"/>
    </location>
</feature>
<reference evidence="2" key="1">
    <citation type="submission" date="2021-01" db="EMBL/GenBank/DDBJ databases">
        <authorList>
            <person name="Bezrukov I."/>
        </authorList>
    </citation>
    <scope>NUCLEOTIDE SEQUENCE</scope>
</reference>
<dbReference type="Pfam" id="PF05623">
    <property type="entry name" value="DUF789"/>
    <property type="match status" value="1"/>
</dbReference>
<feature type="compositionally biased region" description="Basic and acidic residues" evidence="1">
    <location>
        <begin position="203"/>
        <end position="224"/>
    </location>
</feature>
<dbReference type="Proteomes" id="UP000682877">
    <property type="component" value="Chromosome 7"/>
</dbReference>
<evidence type="ECO:0000256" key="1">
    <source>
        <dbReference type="SAM" id="MobiDB-lite"/>
    </source>
</evidence>
<proteinExistence type="predicted"/>
<feature type="region of interest" description="Disordered" evidence="1">
    <location>
        <begin position="37"/>
        <end position="57"/>
    </location>
</feature>
<sequence length="419" mass="47373">MELLSNGRLEVIVSSSSLCSFSETAVEDDDGGFRIRGENRFYNPPPMRKLQQEREKKRLEAEEEKMRAKEMLDRKIIAEEKEMKQRDECSTSDCSLPSRVSTTTTTTGTSSNLGRFLDCTTPVVSTQYLPLTSIKGWRTREPEYCPFFLLNDLWDSFEEWSAYGVGVPLLLNGNDSVVQYYVPYLSGIQLYEDPSRACTSRRRVGEESDGDSPRDMSSDGSNDCRELSQSLYRASLEEKPCIGSSSDESEASSNSPGELVFEYLEGAMPFGREPLTDKISNLSSQFPALRTYRSCDLSPSSWVSVAWYPIYRIPLGQSLQNLDACFLTFHSLSTPCRRTSNEEGQSSSKSVSASSKLPLPTFGLASYKFKLSVWSPESDVDENQRVGTLLRTAEEWLRRLKVTLPDFRHFISHSGWAWR</sequence>
<feature type="compositionally biased region" description="Polar residues" evidence="1">
    <location>
        <begin position="91"/>
        <end position="100"/>
    </location>
</feature>